<organism evidence="4 5">
    <name type="scientific">Paenibacillus aestuarii</name>
    <dbReference type="NCBI Taxonomy" id="516965"/>
    <lineage>
        <taxon>Bacteria</taxon>
        <taxon>Bacillati</taxon>
        <taxon>Bacillota</taxon>
        <taxon>Bacilli</taxon>
        <taxon>Bacillales</taxon>
        <taxon>Paenibacillaceae</taxon>
        <taxon>Paenibacillus</taxon>
    </lineage>
</organism>
<protein>
    <submittedName>
        <fullName evidence="4">TIGR03943 family putative permease subunit</fullName>
    </submittedName>
</protein>
<feature type="domain" description="DUF1980" evidence="2">
    <location>
        <begin position="13"/>
        <end position="132"/>
    </location>
</feature>
<dbReference type="NCBIfam" id="TIGR03943">
    <property type="entry name" value="TIGR03943 family putative permease subunit"/>
    <property type="match status" value="1"/>
</dbReference>
<dbReference type="InterPro" id="IPR048493">
    <property type="entry name" value="DUF1980_N"/>
</dbReference>
<dbReference type="PANTHER" id="PTHR40047:SF1">
    <property type="entry name" value="UPF0703 PROTEIN YCGQ"/>
    <property type="match status" value="1"/>
</dbReference>
<keyword evidence="1" id="KW-0472">Membrane</keyword>
<dbReference type="InterPro" id="IPR052955">
    <property type="entry name" value="UPF0703_membrane_permease"/>
</dbReference>
<dbReference type="EMBL" id="JBHSMJ010000008">
    <property type="protein sequence ID" value="MFC5447543.1"/>
    <property type="molecule type" value="Genomic_DNA"/>
</dbReference>
<feature type="transmembrane region" description="Helical" evidence="1">
    <location>
        <begin position="42"/>
        <end position="63"/>
    </location>
</feature>
<dbReference type="InterPro" id="IPR048447">
    <property type="entry name" value="DUF1980_C"/>
</dbReference>
<gene>
    <name evidence="4" type="ORF">ACFPOG_04690</name>
</gene>
<dbReference type="RefSeq" id="WP_270884107.1">
    <property type="nucleotide sequence ID" value="NZ_JAQFVF010000061.1"/>
</dbReference>
<feature type="transmembrane region" description="Helical" evidence="1">
    <location>
        <begin position="100"/>
        <end position="121"/>
    </location>
</feature>
<keyword evidence="5" id="KW-1185">Reference proteome</keyword>
<proteinExistence type="predicted"/>
<reference evidence="5" key="1">
    <citation type="journal article" date="2019" name="Int. J. Syst. Evol. Microbiol.">
        <title>The Global Catalogue of Microorganisms (GCM) 10K type strain sequencing project: providing services to taxonomists for standard genome sequencing and annotation.</title>
        <authorList>
            <consortium name="The Broad Institute Genomics Platform"/>
            <consortium name="The Broad Institute Genome Sequencing Center for Infectious Disease"/>
            <person name="Wu L."/>
            <person name="Ma J."/>
        </authorList>
    </citation>
    <scope>NUCLEOTIDE SEQUENCE [LARGE SCALE GENOMIC DNA]</scope>
    <source>
        <strain evidence="5">KACC 11904</strain>
    </source>
</reference>
<dbReference type="Pfam" id="PF09323">
    <property type="entry name" value="DUF1980"/>
    <property type="match status" value="1"/>
</dbReference>
<keyword evidence="1" id="KW-0812">Transmembrane</keyword>
<accession>A0ABW0K2B1</accession>
<feature type="transmembrane region" description="Helical" evidence="1">
    <location>
        <begin position="12"/>
        <end position="30"/>
    </location>
</feature>
<dbReference type="InterPro" id="IPR015402">
    <property type="entry name" value="DUF1980"/>
</dbReference>
<keyword evidence="1" id="KW-1133">Transmembrane helix</keyword>
<evidence type="ECO:0000256" key="1">
    <source>
        <dbReference type="SAM" id="Phobius"/>
    </source>
</evidence>
<evidence type="ECO:0000313" key="4">
    <source>
        <dbReference type="EMBL" id="MFC5447543.1"/>
    </source>
</evidence>
<evidence type="ECO:0000259" key="3">
    <source>
        <dbReference type="Pfam" id="PF21537"/>
    </source>
</evidence>
<dbReference type="PANTHER" id="PTHR40047">
    <property type="entry name" value="UPF0703 PROTEIN YCGQ"/>
    <property type="match status" value="1"/>
</dbReference>
<evidence type="ECO:0000313" key="5">
    <source>
        <dbReference type="Proteomes" id="UP001596044"/>
    </source>
</evidence>
<sequence>MKKMNAAVFHSFLRAFILLGFGALIVYLKISGDILLYVTPRLSIYLEIAAAGLMVTAAFQFYISFLSLKKPVIVCECGHDHDHEHGRHSHEPPQSIGKNVVVYGIFILPLLFGTLLPNTALAGSLAQTKGMNLGGVLANQSAAPADLVEVEGTEDPALKEKFKTTPYNRDYAKLGMLLYQQDRIEMKDEWYIEKMRAMNTFVDNFENKQIKITGFVYREDGLPDSQFIIGRLAMTHCIADIAPYGIIVEGGDANQYANDSWITVTGTISKTSYHDQKVMKINISSVEPAKAPSVPYVYPDWDFASKL</sequence>
<feature type="domain" description="DUF1980" evidence="3">
    <location>
        <begin position="162"/>
        <end position="299"/>
    </location>
</feature>
<name>A0ABW0K2B1_9BACL</name>
<dbReference type="Pfam" id="PF21537">
    <property type="entry name" value="DUF1980_C"/>
    <property type="match status" value="1"/>
</dbReference>
<comment type="caution">
    <text evidence="4">The sequence shown here is derived from an EMBL/GenBank/DDBJ whole genome shotgun (WGS) entry which is preliminary data.</text>
</comment>
<evidence type="ECO:0000259" key="2">
    <source>
        <dbReference type="Pfam" id="PF09323"/>
    </source>
</evidence>
<dbReference type="Proteomes" id="UP001596044">
    <property type="component" value="Unassembled WGS sequence"/>
</dbReference>